<accession>A0A6H1TXE9</accession>
<sequence length="230" mass="26416">MPKKSYPKQLLVEGNNDRHVIWALCQKYELPKTFSVEMPTEGEGIDAVFKTLPVKLRESKLETLGIVVDADESKLKPLGIVVDADKNLEGRWQGIRDRLIAEGYDRRHIPKVVPTGGWIYDPSDRFLKKLGVWLMPDNQTSGMLEDFVAYLIPKGDLLEPEAKNILKDLENRQLNHYALVHRPKAFIHTWLAWQKTPGMPMGQAMTARVLDSDREIARLFIGWLRNLFDL</sequence>
<dbReference type="Proteomes" id="UP000500857">
    <property type="component" value="Chromosome"/>
</dbReference>
<evidence type="ECO:0008006" key="3">
    <source>
        <dbReference type="Google" id="ProtNLM"/>
    </source>
</evidence>
<reference evidence="1 2" key="1">
    <citation type="submission" date="2020-04" db="EMBL/GenBank/DDBJ databases">
        <authorList>
            <person name="Basu S."/>
            <person name="Maruthanayagam V."/>
            <person name="Chakraborty S."/>
            <person name="Pramanik A."/>
            <person name="Mukherjee J."/>
            <person name="Brink B."/>
        </authorList>
    </citation>
    <scope>NUCLEOTIDE SEQUENCE [LARGE SCALE GENOMIC DNA]</scope>
    <source>
        <strain evidence="1 2">AP17</strain>
    </source>
</reference>
<dbReference type="Pfam" id="PF11536">
    <property type="entry name" value="DUF3226"/>
    <property type="match status" value="1"/>
</dbReference>
<protein>
    <recommendedName>
        <fullName evidence="3">DUF4435 domain-containing protein</fullName>
    </recommendedName>
</protein>
<dbReference type="KEGG" id="oxy:HCG48_10050"/>
<dbReference type="EMBL" id="CP051167">
    <property type="protein sequence ID" value="QIZ70886.1"/>
    <property type="molecule type" value="Genomic_DNA"/>
</dbReference>
<name>A0A6H1TXE9_9CYAN</name>
<dbReference type="RefSeq" id="WP_168569041.1">
    <property type="nucleotide sequence ID" value="NZ_CP051167.1"/>
</dbReference>
<keyword evidence="2" id="KW-1185">Reference proteome</keyword>
<dbReference type="InterPro" id="IPR024508">
    <property type="entry name" value="DUF3226"/>
</dbReference>
<evidence type="ECO:0000313" key="2">
    <source>
        <dbReference type="Proteomes" id="UP000500857"/>
    </source>
</evidence>
<organism evidence="1 2">
    <name type="scientific">Oxynema aestuarii AP17</name>
    <dbReference type="NCBI Taxonomy" id="2064643"/>
    <lineage>
        <taxon>Bacteria</taxon>
        <taxon>Bacillati</taxon>
        <taxon>Cyanobacteriota</taxon>
        <taxon>Cyanophyceae</taxon>
        <taxon>Oscillatoriophycideae</taxon>
        <taxon>Oscillatoriales</taxon>
        <taxon>Oscillatoriaceae</taxon>
        <taxon>Oxynema</taxon>
        <taxon>Oxynema aestuarii</taxon>
    </lineage>
</organism>
<proteinExistence type="predicted"/>
<gene>
    <name evidence="1" type="ORF">HCG48_10050</name>
</gene>
<evidence type="ECO:0000313" key="1">
    <source>
        <dbReference type="EMBL" id="QIZ70886.1"/>
    </source>
</evidence>
<dbReference type="AlphaFoldDB" id="A0A6H1TXE9"/>